<dbReference type="GO" id="GO:0015288">
    <property type="term" value="F:porin activity"/>
    <property type="evidence" value="ECO:0007669"/>
    <property type="project" value="TreeGrafter"/>
</dbReference>
<keyword evidence="6" id="KW-0472">Membrane</keyword>
<name>A0A6B8KGS4_9HYPH</name>
<dbReference type="Proteomes" id="UP000309061">
    <property type="component" value="Chromosome"/>
</dbReference>
<evidence type="ECO:0000256" key="3">
    <source>
        <dbReference type="ARBA" id="ARBA00022448"/>
    </source>
</evidence>
<dbReference type="InterPro" id="IPR010130">
    <property type="entry name" value="T1SS_OMP_TolC"/>
</dbReference>
<dbReference type="SUPFAM" id="SSF56954">
    <property type="entry name" value="Outer membrane efflux proteins (OEP)"/>
    <property type="match status" value="1"/>
</dbReference>
<evidence type="ECO:0000313" key="9">
    <source>
        <dbReference type="EMBL" id="QGM46819.1"/>
    </source>
</evidence>
<dbReference type="Gene3D" id="1.20.1600.10">
    <property type="entry name" value="Outer membrane efflux proteins (OEP)"/>
    <property type="match status" value="1"/>
</dbReference>
<gene>
    <name evidence="9" type="ORF">H2LOC_014565</name>
</gene>
<keyword evidence="4" id="KW-1134">Transmembrane beta strand</keyword>
<dbReference type="PANTHER" id="PTHR30026">
    <property type="entry name" value="OUTER MEMBRANE PROTEIN TOLC"/>
    <property type="match status" value="1"/>
</dbReference>
<dbReference type="NCBIfam" id="TIGR01844">
    <property type="entry name" value="type_I_sec_TolC"/>
    <property type="match status" value="1"/>
</dbReference>
<accession>A0A6B8KGS4</accession>
<organism evidence="9 10">
    <name type="scientific">Methylocystis heyeri</name>
    <dbReference type="NCBI Taxonomy" id="391905"/>
    <lineage>
        <taxon>Bacteria</taxon>
        <taxon>Pseudomonadati</taxon>
        <taxon>Pseudomonadota</taxon>
        <taxon>Alphaproteobacteria</taxon>
        <taxon>Hyphomicrobiales</taxon>
        <taxon>Methylocystaceae</taxon>
        <taxon>Methylocystis</taxon>
    </lineage>
</organism>
<dbReference type="GO" id="GO:1990281">
    <property type="term" value="C:efflux pump complex"/>
    <property type="evidence" value="ECO:0007669"/>
    <property type="project" value="TreeGrafter"/>
</dbReference>
<dbReference type="RefSeq" id="WP_136497709.1">
    <property type="nucleotide sequence ID" value="NZ_CP046052.1"/>
</dbReference>
<sequence length="492" mass="52768">MGSIAPRLAKLAREPAPGRKRRLRRRLAKCFALAVGAAPIAAPHASSAETLYSTLARAYQNNPELNQRRASVRARDEETTKALSGMRPKAGVTASAGPQYSTVKIPSGRNNLGQRAYYADEFIGYPRGAALNVSQTLFDGGRTASAARQAESGALSAHAGLSVNEQTILQSGVKAYMDVLRDTAITALRKNNIAVLTEQLRQTRERFRVGEVTVTDVAQSEAALEQGRSDFYNAQAMLKMSMSAYRRIVGVEPRHLEPAASAEKLLPRSAGSAETMAVAQHPSVISALHQVDAAEHAVKVAESALSPTVSLNAQVSPQWDSFLGWPGTRQFAAAATGSLNIPLYQGGSEYASIRQAKEQLSEARLGVDLARENVRAMASDSFAQLEAAKTSIVSSQAAVKAAEKSLWGVRQEARVGQRTTLDVLNAHQALVAARVNLVIAQHDRVVASYAALAAIGRLTAGDLNLDAALYDPEIHYEEVKDKWFGLDTSDGR</sequence>
<feature type="region of interest" description="Disordered" evidence="8">
    <location>
        <begin position="66"/>
        <end position="98"/>
    </location>
</feature>
<dbReference type="EMBL" id="CP046052">
    <property type="protein sequence ID" value="QGM46819.1"/>
    <property type="molecule type" value="Genomic_DNA"/>
</dbReference>
<comment type="subcellular location">
    <subcellularLocation>
        <location evidence="1">Cell outer membrane</location>
    </subcellularLocation>
</comment>
<proteinExistence type="inferred from homology"/>
<keyword evidence="7" id="KW-0998">Cell outer membrane</keyword>
<reference evidence="9 10" key="1">
    <citation type="submission" date="2019-11" db="EMBL/GenBank/DDBJ databases">
        <title>The genome sequence of Methylocystis heyeri.</title>
        <authorList>
            <person name="Oshkin I.Y."/>
            <person name="Miroshnikov K."/>
            <person name="Dedysh S.N."/>
        </authorList>
    </citation>
    <scope>NUCLEOTIDE SEQUENCE [LARGE SCALE GENOMIC DNA]</scope>
    <source>
        <strain evidence="9 10">H2</strain>
    </source>
</reference>
<keyword evidence="10" id="KW-1185">Reference proteome</keyword>
<evidence type="ECO:0000256" key="5">
    <source>
        <dbReference type="ARBA" id="ARBA00022692"/>
    </source>
</evidence>
<dbReference type="AlphaFoldDB" id="A0A6B8KGS4"/>
<evidence type="ECO:0000256" key="2">
    <source>
        <dbReference type="ARBA" id="ARBA00007613"/>
    </source>
</evidence>
<dbReference type="InterPro" id="IPR051906">
    <property type="entry name" value="TolC-like"/>
</dbReference>
<evidence type="ECO:0000256" key="6">
    <source>
        <dbReference type="ARBA" id="ARBA00023136"/>
    </source>
</evidence>
<evidence type="ECO:0000256" key="8">
    <source>
        <dbReference type="SAM" id="MobiDB-lite"/>
    </source>
</evidence>
<comment type="similarity">
    <text evidence="2">Belongs to the outer membrane factor (OMF) (TC 1.B.17) family.</text>
</comment>
<dbReference type="Pfam" id="PF02321">
    <property type="entry name" value="OEP"/>
    <property type="match status" value="2"/>
</dbReference>
<feature type="region of interest" description="Disordered" evidence="8">
    <location>
        <begin position="1"/>
        <end position="20"/>
    </location>
</feature>
<dbReference type="GO" id="GO:0015562">
    <property type="term" value="F:efflux transmembrane transporter activity"/>
    <property type="evidence" value="ECO:0007669"/>
    <property type="project" value="InterPro"/>
</dbReference>
<keyword evidence="5" id="KW-0812">Transmembrane</keyword>
<dbReference type="InterPro" id="IPR003423">
    <property type="entry name" value="OMP_efflux"/>
</dbReference>
<evidence type="ECO:0000313" key="10">
    <source>
        <dbReference type="Proteomes" id="UP000309061"/>
    </source>
</evidence>
<dbReference type="KEGG" id="mhey:H2LOC_014565"/>
<dbReference type="OrthoDB" id="9789368at2"/>
<dbReference type="PANTHER" id="PTHR30026:SF22">
    <property type="entry name" value="OUTER MEMBRANE EFFLUX PROTEIN"/>
    <property type="match status" value="1"/>
</dbReference>
<dbReference type="GO" id="GO:0009279">
    <property type="term" value="C:cell outer membrane"/>
    <property type="evidence" value="ECO:0007669"/>
    <property type="project" value="UniProtKB-SubCell"/>
</dbReference>
<protein>
    <submittedName>
        <fullName evidence="9">TolC family outer membrane protein</fullName>
    </submittedName>
</protein>
<keyword evidence="3" id="KW-0813">Transport</keyword>
<evidence type="ECO:0000256" key="1">
    <source>
        <dbReference type="ARBA" id="ARBA00004442"/>
    </source>
</evidence>
<evidence type="ECO:0000256" key="7">
    <source>
        <dbReference type="ARBA" id="ARBA00023237"/>
    </source>
</evidence>
<evidence type="ECO:0000256" key="4">
    <source>
        <dbReference type="ARBA" id="ARBA00022452"/>
    </source>
</evidence>